<feature type="region of interest" description="Disordered" evidence="1">
    <location>
        <begin position="74"/>
        <end position="102"/>
    </location>
</feature>
<dbReference type="AlphaFoldDB" id="A0A5F1ZRU7"/>
<organism evidence="2 5">
    <name type="scientific">Leptospira langatensis</name>
    <dbReference type="NCBI Taxonomy" id="2484983"/>
    <lineage>
        <taxon>Bacteria</taxon>
        <taxon>Pseudomonadati</taxon>
        <taxon>Spirochaetota</taxon>
        <taxon>Spirochaetia</taxon>
        <taxon>Leptospirales</taxon>
        <taxon>Leptospiraceae</taxon>
        <taxon>Leptospira</taxon>
    </lineage>
</organism>
<accession>A0A5F1ZRU7</accession>
<reference evidence="4 5" key="2">
    <citation type="journal article" date="2019" name="PLoS Negl. Trop. Dis.">
        <title>Revisiting the worldwide diversity of Leptospira species in the environment.</title>
        <authorList>
            <person name="Vincent A.T."/>
            <person name="Schiettekatte O."/>
            <person name="Bourhy P."/>
            <person name="Veyrier F.J."/>
            <person name="Picardeau M."/>
        </authorList>
    </citation>
    <scope>NUCLEOTIDE SEQUENCE [LARGE SCALE GENOMIC DNA]</scope>
    <source>
        <strain evidence="4">201702690</strain>
        <strain evidence="2 5">SSW18</strain>
    </source>
</reference>
<gene>
    <name evidence="2" type="ORF">EHO57_14770</name>
    <name evidence="3" type="ORF">EHQ53_11730</name>
</gene>
<proteinExistence type="predicted"/>
<dbReference type="EMBL" id="RQGC01000007">
    <property type="protein sequence ID" value="TGL40647.1"/>
    <property type="molecule type" value="Genomic_DNA"/>
</dbReference>
<dbReference type="OrthoDB" id="339614at2"/>
<dbReference type="EMBL" id="RQER01000010">
    <property type="protein sequence ID" value="TGJ98786.1"/>
    <property type="molecule type" value="Genomic_DNA"/>
</dbReference>
<sequence>MPSSVLKRTTIVLLLLLPFLGLMAELQTVYLRNGQILRGEVIQQTAITMQIRMEDGKILKLNKSEIQRISFKEPTAREKKEAEEKAKQIVEPNPEPTPEIAPVLPTTTAAITTPTESPYYIDQAKRHDLELYFAAGLGRYLPSAADLPSQVQGVIGVLAGGGPTNVAAPTVHALPSEVYGANYTWKRFSAGLSGMKVQSSGFHRTTNYGSDTVEITGTYPDKQSSLKGDLSFLAFTNLRFDLRPTIGYQYFWSKSEDPNSSVTGTGPSGLDFVANYNQTFSENLKGLSVGLKATVRMGERWENRFEFNDLNLSGNQNGSVVVTMANLTNASGNALELLSQPVALKAKGFQFSYRLVFQYTPTISFWTGFQTYEWKYSINNYSQDAYSSLGNGSSPPDQVILQNFLIEKAAQSITSRSKTSVLEFGIMKRLEFSTK</sequence>
<protein>
    <submittedName>
        <fullName evidence="2">Uncharacterized protein</fullName>
    </submittedName>
</protein>
<feature type="compositionally biased region" description="Basic and acidic residues" evidence="1">
    <location>
        <begin position="74"/>
        <end position="88"/>
    </location>
</feature>
<dbReference type="Proteomes" id="UP000297273">
    <property type="component" value="Unassembled WGS sequence"/>
</dbReference>
<evidence type="ECO:0000313" key="5">
    <source>
        <dbReference type="Proteomes" id="UP000297946"/>
    </source>
</evidence>
<evidence type="ECO:0000313" key="3">
    <source>
        <dbReference type="EMBL" id="TGL40647.1"/>
    </source>
</evidence>
<dbReference type="NCBIfam" id="NF047433">
    <property type="entry name" value="Lepto_7_Nterm"/>
    <property type="match status" value="1"/>
</dbReference>
<dbReference type="Proteomes" id="UP000297946">
    <property type="component" value="Unassembled WGS sequence"/>
</dbReference>
<name>A0A5F1ZRU7_9LEPT</name>
<evidence type="ECO:0000313" key="4">
    <source>
        <dbReference type="Proteomes" id="UP000297273"/>
    </source>
</evidence>
<evidence type="ECO:0000256" key="1">
    <source>
        <dbReference type="SAM" id="MobiDB-lite"/>
    </source>
</evidence>
<evidence type="ECO:0000313" key="2">
    <source>
        <dbReference type="EMBL" id="TGJ98786.1"/>
    </source>
</evidence>
<dbReference type="RefSeq" id="WP_135645963.1">
    <property type="nucleotide sequence ID" value="NZ_RQER01000010.1"/>
</dbReference>
<keyword evidence="4" id="KW-1185">Reference proteome</keyword>
<reference evidence="3" key="1">
    <citation type="submission" date="2018-10" db="EMBL/GenBank/DDBJ databases">
        <authorList>
            <person name="Vincent A.T."/>
            <person name="Schiettekatte O."/>
            <person name="Bourhy P."/>
            <person name="Veyrier F.J."/>
            <person name="Picardeau M."/>
        </authorList>
    </citation>
    <scope>NUCLEOTIDE SEQUENCE</scope>
    <source>
        <strain evidence="3">201702690</strain>
    </source>
</reference>
<comment type="caution">
    <text evidence="2">The sequence shown here is derived from an EMBL/GenBank/DDBJ whole genome shotgun (WGS) entry which is preliminary data.</text>
</comment>